<reference evidence="3" key="1">
    <citation type="journal article" date="2010" name="Nat. Biotechnol.">
        <title>Draft genome sequence of the oilseed species Ricinus communis.</title>
        <authorList>
            <person name="Chan A.P."/>
            <person name="Crabtree J."/>
            <person name="Zhao Q."/>
            <person name="Lorenzi H."/>
            <person name="Orvis J."/>
            <person name="Puiu D."/>
            <person name="Melake-Berhan A."/>
            <person name="Jones K.M."/>
            <person name="Redman J."/>
            <person name="Chen G."/>
            <person name="Cahoon E.B."/>
            <person name="Gedil M."/>
            <person name="Stanke M."/>
            <person name="Haas B.J."/>
            <person name="Wortman J.R."/>
            <person name="Fraser-Liggett C.M."/>
            <person name="Ravel J."/>
            <person name="Rabinowicz P.D."/>
        </authorList>
    </citation>
    <scope>NUCLEOTIDE SEQUENCE [LARGE SCALE GENOMIC DNA]</scope>
    <source>
        <strain evidence="3">cv. Hale</strain>
    </source>
</reference>
<dbReference type="Proteomes" id="UP000008311">
    <property type="component" value="Unassembled WGS sequence"/>
</dbReference>
<protein>
    <submittedName>
        <fullName evidence="2">Uncharacterized protein</fullName>
    </submittedName>
</protein>
<evidence type="ECO:0000313" key="3">
    <source>
        <dbReference type="Proteomes" id="UP000008311"/>
    </source>
</evidence>
<organism evidence="2 3">
    <name type="scientific">Ricinus communis</name>
    <name type="common">Castor bean</name>
    <dbReference type="NCBI Taxonomy" id="3988"/>
    <lineage>
        <taxon>Eukaryota</taxon>
        <taxon>Viridiplantae</taxon>
        <taxon>Streptophyta</taxon>
        <taxon>Embryophyta</taxon>
        <taxon>Tracheophyta</taxon>
        <taxon>Spermatophyta</taxon>
        <taxon>Magnoliopsida</taxon>
        <taxon>eudicotyledons</taxon>
        <taxon>Gunneridae</taxon>
        <taxon>Pentapetalae</taxon>
        <taxon>rosids</taxon>
        <taxon>fabids</taxon>
        <taxon>Malpighiales</taxon>
        <taxon>Euphorbiaceae</taxon>
        <taxon>Acalyphoideae</taxon>
        <taxon>Acalypheae</taxon>
        <taxon>Ricinus</taxon>
    </lineage>
</organism>
<accession>B9RCV8</accession>
<evidence type="ECO:0000256" key="1">
    <source>
        <dbReference type="SAM" id="MobiDB-lite"/>
    </source>
</evidence>
<keyword evidence="3" id="KW-1185">Reference proteome</keyword>
<evidence type="ECO:0000313" key="2">
    <source>
        <dbReference type="EMBL" id="EEF51379.1"/>
    </source>
</evidence>
<dbReference type="InParanoid" id="B9RCV8"/>
<dbReference type="EMBL" id="EQ973774">
    <property type="protein sequence ID" value="EEF51379.1"/>
    <property type="molecule type" value="Genomic_DNA"/>
</dbReference>
<proteinExistence type="predicted"/>
<gene>
    <name evidence="2" type="ORF">RCOM_1692460</name>
</gene>
<dbReference type="AlphaFoldDB" id="B9RCV8"/>
<sequence>MDVVLKGINYCWYMSTWKNDSLEQSKKKSQLWKLMSHLPFIVTRIRQMVLGCWDKQHEDQTKILSKFDLGYRRTGSSYGAEESLKSSGQREYGNIC</sequence>
<name>B9RCV8_RICCO</name>
<feature type="region of interest" description="Disordered" evidence="1">
    <location>
        <begin position="77"/>
        <end position="96"/>
    </location>
</feature>